<organism evidence="10 11">
    <name type="scientific">Candidatus Iainarchaeum sp</name>
    <dbReference type="NCBI Taxonomy" id="3101447"/>
    <lineage>
        <taxon>Archaea</taxon>
        <taxon>Candidatus Iainarchaeota</taxon>
        <taxon>Candidatus Iainarchaeia</taxon>
        <taxon>Candidatus Iainarchaeales</taxon>
        <taxon>Candidatus Iainarchaeaceae</taxon>
        <taxon>Candidatus Iainarchaeum</taxon>
    </lineage>
</organism>
<evidence type="ECO:0000256" key="7">
    <source>
        <dbReference type="ARBA" id="ARBA00047943"/>
    </source>
</evidence>
<keyword evidence="1 10" id="KW-0808">Transferase</keyword>
<evidence type="ECO:0000256" key="4">
    <source>
        <dbReference type="ARBA" id="ARBA00034521"/>
    </source>
</evidence>
<keyword evidence="10" id="KW-0489">Methyltransferase</keyword>
<keyword evidence="2" id="KW-0949">S-adenosyl-L-methionine</keyword>
<comment type="catalytic activity">
    <reaction evidence="7">
        <text>arsenic triglutathione + 2 [thioredoxin]-dithiol + 2 S-adenosyl-L-methionine + H2O = dimethylarsinous acid + 2 [thioredoxin]-disulfide + 3 glutathione + 2 S-adenosyl-L-homocysteine + 2 H(+)</text>
        <dbReference type="Rhea" id="RHEA:69464"/>
        <dbReference type="Rhea" id="RHEA-COMP:10698"/>
        <dbReference type="Rhea" id="RHEA-COMP:10700"/>
        <dbReference type="ChEBI" id="CHEBI:15377"/>
        <dbReference type="ChEBI" id="CHEBI:15378"/>
        <dbReference type="ChEBI" id="CHEBI:23808"/>
        <dbReference type="ChEBI" id="CHEBI:29950"/>
        <dbReference type="ChEBI" id="CHEBI:50058"/>
        <dbReference type="ChEBI" id="CHEBI:57856"/>
        <dbReference type="ChEBI" id="CHEBI:57925"/>
        <dbReference type="ChEBI" id="CHEBI:59789"/>
        <dbReference type="ChEBI" id="CHEBI:183640"/>
        <dbReference type="EC" id="2.1.1.137"/>
    </reaction>
</comment>
<dbReference type="SUPFAM" id="SSF53335">
    <property type="entry name" value="S-adenosyl-L-methionine-dependent methyltransferases"/>
    <property type="match status" value="1"/>
</dbReference>
<evidence type="ECO:0000256" key="8">
    <source>
        <dbReference type="ARBA" id="ARBA00048428"/>
    </source>
</evidence>
<comment type="catalytic activity">
    <reaction evidence="8">
        <text>arsenic triglutathione + 3 [thioredoxin]-dithiol + 3 S-adenosyl-L-methionine = trimethylarsine + 3 [thioredoxin]-disulfide + 3 glutathione + 3 S-adenosyl-L-homocysteine + 3 H(+)</text>
        <dbReference type="Rhea" id="RHEA:69432"/>
        <dbReference type="Rhea" id="RHEA-COMP:10698"/>
        <dbReference type="Rhea" id="RHEA-COMP:10700"/>
        <dbReference type="ChEBI" id="CHEBI:15378"/>
        <dbReference type="ChEBI" id="CHEBI:27130"/>
        <dbReference type="ChEBI" id="CHEBI:29950"/>
        <dbReference type="ChEBI" id="CHEBI:50058"/>
        <dbReference type="ChEBI" id="CHEBI:57856"/>
        <dbReference type="ChEBI" id="CHEBI:57925"/>
        <dbReference type="ChEBI" id="CHEBI:59789"/>
        <dbReference type="ChEBI" id="CHEBI:183640"/>
        <dbReference type="EC" id="2.1.1.137"/>
    </reaction>
</comment>
<dbReference type="CDD" id="cd02440">
    <property type="entry name" value="AdoMet_MTases"/>
    <property type="match status" value="1"/>
</dbReference>
<gene>
    <name evidence="10" type="primary">arsM</name>
    <name evidence="10" type="ORF">HA254_00340</name>
</gene>
<dbReference type="InterPro" id="IPR029063">
    <property type="entry name" value="SAM-dependent_MTases_sf"/>
</dbReference>
<evidence type="ECO:0000256" key="2">
    <source>
        <dbReference type="ARBA" id="ARBA00022691"/>
    </source>
</evidence>
<evidence type="ECO:0000256" key="5">
    <source>
        <dbReference type="ARBA" id="ARBA00034545"/>
    </source>
</evidence>
<sequence length="251" mass="27145">MEKESIKRIVKESYKKIAESGENGCGCACGCTGQDKEQISASLGYSDAEINMVPEANLGLGCGNPIALGEIKEGMSVLDLGSGGGIDCFLAAKKVGPKGKVIGVDMTEKMIQLAQRNAKKYGFENVEFRLGDIEELPVENNSVDVVISNCVINLAPDKSKVFREAHRVLKNGGHFFVSDIVLLKELSEWQREDKELIAGCVGGAIMRDEYLKLVIGAGFDVKVIGEDIAISKRQYNGMPLESLRIAAQKQS</sequence>
<dbReference type="GO" id="GO:0032259">
    <property type="term" value="P:methylation"/>
    <property type="evidence" value="ECO:0007669"/>
    <property type="project" value="UniProtKB-KW"/>
</dbReference>
<dbReference type="Pfam" id="PF13847">
    <property type="entry name" value="Methyltransf_31"/>
    <property type="match status" value="1"/>
</dbReference>
<evidence type="ECO:0000256" key="3">
    <source>
        <dbReference type="ARBA" id="ARBA00034487"/>
    </source>
</evidence>
<accession>A0A7J4IXW7</accession>
<dbReference type="GO" id="GO:0030791">
    <property type="term" value="F:arsenite methyltransferase activity"/>
    <property type="evidence" value="ECO:0007669"/>
    <property type="project" value="UniProtKB-EC"/>
</dbReference>
<comment type="catalytic activity">
    <reaction evidence="6">
        <text>arsenic triglutathione + [thioredoxin]-dithiol + S-adenosyl-L-methionine + 2 H2O = methylarsonous acid + [thioredoxin]-disulfide + 3 glutathione + S-adenosyl-L-homocysteine + H(+)</text>
        <dbReference type="Rhea" id="RHEA:69460"/>
        <dbReference type="Rhea" id="RHEA-COMP:10698"/>
        <dbReference type="Rhea" id="RHEA-COMP:10700"/>
        <dbReference type="ChEBI" id="CHEBI:15377"/>
        <dbReference type="ChEBI" id="CHEBI:15378"/>
        <dbReference type="ChEBI" id="CHEBI:17826"/>
        <dbReference type="ChEBI" id="CHEBI:29950"/>
        <dbReference type="ChEBI" id="CHEBI:50058"/>
        <dbReference type="ChEBI" id="CHEBI:57856"/>
        <dbReference type="ChEBI" id="CHEBI:57925"/>
        <dbReference type="ChEBI" id="CHEBI:59789"/>
        <dbReference type="ChEBI" id="CHEBI:183640"/>
        <dbReference type="EC" id="2.1.1.137"/>
    </reaction>
</comment>
<reference evidence="11" key="1">
    <citation type="journal article" date="2020" name="bioRxiv">
        <title>A rank-normalized archaeal taxonomy based on genome phylogeny resolves widespread incomplete and uneven classifications.</title>
        <authorList>
            <person name="Rinke C."/>
            <person name="Chuvochina M."/>
            <person name="Mussig A.J."/>
            <person name="Chaumeil P.-A."/>
            <person name="Waite D.W."/>
            <person name="Whitman W.B."/>
            <person name="Parks D.H."/>
            <person name="Hugenholtz P."/>
        </authorList>
    </citation>
    <scope>NUCLEOTIDE SEQUENCE [LARGE SCALE GENOMIC DNA]</scope>
</reference>
<evidence type="ECO:0000256" key="1">
    <source>
        <dbReference type="ARBA" id="ARBA00022679"/>
    </source>
</evidence>
<evidence type="ECO:0000256" key="6">
    <source>
        <dbReference type="ARBA" id="ARBA00047941"/>
    </source>
</evidence>
<dbReference type="EC" id="2.1.1.137" evidence="4"/>
<dbReference type="PANTHER" id="PTHR43675:SF8">
    <property type="entry name" value="ARSENITE METHYLTRANSFERASE"/>
    <property type="match status" value="1"/>
</dbReference>
<dbReference type="NCBIfam" id="NF008823">
    <property type="entry name" value="PRK11873.1"/>
    <property type="match status" value="1"/>
</dbReference>
<comment type="caution">
    <text evidence="10">The sequence shown here is derived from an EMBL/GenBank/DDBJ whole genome shotgun (WGS) entry which is preliminary data.</text>
</comment>
<name>A0A7J4IXW7_9ARCH</name>
<proteinExistence type="inferred from homology"/>
<evidence type="ECO:0000259" key="9">
    <source>
        <dbReference type="Pfam" id="PF13847"/>
    </source>
</evidence>
<feature type="domain" description="Methyltransferase" evidence="9">
    <location>
        <begin position="71"/>
        <end position="214"/>
    </location>
</feature>
<dbReference type="AlphaFoldDB" id="A0A7J4IXW7"/>
<dbReference type="Gene3D" id="3.40.50.150">
    <property type="entry name" value="Vaccinia Virus protein VP39"/>
    <property type="match status" value="1"/>
</dbReference>
<evidence type="ECO:0000313" key="11">
    <source>
        <dbReference type="Proteomes" id="UP000565078"/>
    </source>
</evidence>
<evidence type="ECO:0000313" key="10">
    <source>
        <dbReference type="EMBL" id="HIH09099.1"/>
    </source>
</evidence>
<comment type="similarity">
    <text evidence="3">Belongs to the methyltransferase superfamily. Arsenite methyltransferase family.</text>
</comment>
<protein>
    <recommendedName>
        <fullName evidence="5">Arsenite methyltransferase</fullName>
        <ecNumber evidence="4">2.1.1.137</ecNumber>
    </recommendedName>
</protein>
<dbReference type="Proteomes" id="UP000565078">
    <property type="component" value="Unassembled WGS sequence"/>
</dbReference>
<dbReference type="EMBL" id="DUGC01000005">
    <property type="protein sequence ID" value="HIH09099.1"/>
    <property type="molecule type" value="Genomic_DNA"/>
</dbReference>
<dbReference type="InterPro" id="IPR026669">
    <property type="entry name" value="Arsenite_MeTrfase-like"/>
</dbReference>
<dbReference type="InterPro" id="IPR025714">
    <property type="entry name" value="Methyltranfer_dom"/>
</dbReference>
<dbReference type="PANTHER" id="PTHR43675">
    <property type="entry name" value="ARSENITE METHYLTRANSFERASE"/>
    <property type="match status" value="1"/>
</dbReference>